<dbReference type="GO" id="GO:0032040">
    <property type="term" value="C:small-subunit processome"/>
    <property type="evidence" value="ECO:0007669"/>
    <property type="project" value="InterPro"/>
</dbReference>
<protein>
    <submittedName>
        <fullName evidence="5">Uncharacterized protein</fullName>
    </submittedName>
</protein>
<feature type="compositionally biased region" description="Acidic residues" evidence="4">
    <location>
        <begin position="65"/>
        <end position="84"/>
    </location>
</feature>
<evidence type="ECO:0000313" key="5">
    <source>
        <dbReference type="EMBL" id="KAK7850397.1"/>
    </source>
</evidence>
<evidence type="ECO:0000256" key="4">
    <source>
        <dbReference type="SAM" id="MobiDB-lite"/>
    </source>
</evidence>
<keyword evidence="3" id="KW-0539">Nucleus</keyword>
<dbReference type="GO" id="GO:0006364">
    <property type="term" value="P:rRNA processing"/>
    <property type="evidence" value="ECO:0007669"/>
    <property type="project" value="InterPro"/>
</dbReference>
<name>A0AAW0LFM8_QUESU</name>
<feature type="compositionally biased region" description="Basic and acidic residues" evidence="4">
    <location>
        <begin position="1"/>
        <end position="14"/>
    </location>
</feature>
<accession>A0AAW0LFM8</accession>
<evidence type="ECO:0000313" key="6">
    <source>
        <dbReference type="Proteomes" id="UP000237347"/>
    </source>
</evidence>
<reference evidence="5 6" key="1">
    <citation type="journal article" date="2018" name="Sci. Data">
        <title>The draft genome sequence of cork oak.</title>
        <authorList>
            <person name="Ramos A.M."/>
            <person name="Usie A."/>
            <person name="Barbosa P."/>
            <person name="Barros P.M."/>
            <person name="Capote T."/>
            <person name="Chaves I."/>
            <person name="Simoes F."/>
            <person name="Abreu I."/>
            <person name="Carrasquinho I."/>
            <person name="Faro C."/>
            <person name="Guimaraes J.B."/>
            <person name="Mendonca D."/>
            <person name="Nobrega F."/>
            <person name="Rodrigues L."/>
            <person name="Saibo N.J.M."/>
            <person name="Varela M.C."/>
            <person name="Egas C."/>
            <person name="Matos J."/>
            <person name="Miguel C.M."/>
            <person name="Oliveira M.M."/>
            <person name="Ricardo C.P."/>
            <person name="Goncalves S."/>
        </authorList>
    </citation>
    <scope>NUCLEOTIDE SEQUENCE [LARGE SCALE GENOMIC DNA]</scope>
    <source>
        <strain evidence="6">cv. HL8</strain>
    </source>
</reference>
<dbReference type="PANTHER" id="PTHR14150">
    <property type="entry name" value="U3 SMALL NUCLEOLAR RNA-ASSOCIATED PROTEIN 14"/>
    <property type="match status" value="1"/>
</dbReference>
<proteinExistence type="predicted"/>
<comment type="subcellular location">
    <subcellularLocation>
        <location evidence="1">Nucleus</location>
        <location evidence="1">Nucleolus</location>
    </subcellularLocation>
</comment>
<dbReference type="InterPro" id="IPR006709">
    <property type="entry name" value="SSU_processome_Utp14"/>
</dbReference>
<organism evidence="5 6">
    <name type="scientific">Quercus suber</name>
    <name type="common">Cork oak</name>
    <dbReference type="NCBI Taxonomy" id="58331"/>
    <lineage>
        <taxon>Eukaryota</taxon>
        <taxon>Viridiplantae</taxon>
        <taxon>Streptophyta</taxon>
        <taxon>Embryophyta</taxon>
        <taxon>Tracheophyta</taxon>
        <taxon>Spermatophyta</taxon>
        <taxon>Magnoliopsida</taxon>
        <taxon>eudicotyledons</taxon>
        <taxon>Gunneridae</taxon>
        <taxon>Pentapetalae</taxon>
        <taxon>rosids</taxon>
        <taxon>fabids</taxon>
        <taxon>Fagales</taxon>
        <taxon>Fagaceae</taxon>
        <taxon>Quercus</taxon>
    </lineage>
</organism>
<evidence type="ECO:0000256" key="1">
    <source>
        <dbReference type="ARBA" id="ARBA00004604"/>
    </source>
</evidence>
<keyword evidence="2" id="KW-0597">Phosphoprotein</keyword>
<evidence type="ECO:0000256" key="2">
    <source>
        <dbReference type="ARBA" id="ARBA00022553"/>
    </source>
</evidence>
<dbReference type="AlphaFoldDB" id="A0AAW0LFM8"/>
<dbReference type="PANTHER" id="PTHR14150:SF12">
    <property type="entry name" value="U3 SMALL NUCLEOLAR RNA-ASSOCIATED PROTEIN 14 HOMOLOG A"/>
    <property type="match status" value="1"/>
</dbReference>
<comment type="caution">
    <text evidence="5">The sequence shown here is derived from an EMBL/GenBank/DDBJ whole genome shotgun (WGS) entry which is preliminary data.</text>
</comment>
<sequence>MVETKRKGRDEPKHNKMKKQKSSGSKTLSTKKKKSKRNDVRKGPRLPNSLRKEIERLNPSTQLNSEDEDINSDEGEFLTDDIYEYEEKIPQEESRKNRRFDPVENFEYELPEDFEDENVPSDDDEDEDEDGDLMDNGGNKLEDSHDEIEEDDDGRHVRMLEGITGMPSEAFEGKVVR</sequence>
<feature type="region of interest" description="Disordered" evidence="4">
    <location>
        <begin position="1"/>
        <end position="154"/>
    </location>
</feature>
<gene>
    <name evidence="5" type="ORF">CFP56_001044</name>
</gene>
<feature type="compositionally biased region" description="Acidic residues" evidence="4">
    <location>
        <begin position="104"/>
        <end position="133"/>
    </location>
</feature>
<keyword evidence="6" id="KW-1185">Reference proteome</keyword>
<feature type="compositionally biased region" description="Basic and acidic residues" evidence="4">
    <location>
        <begin position="85"/>
        <end position="102"/>
    </location>
</feature>
<dbReference type="Proteomes" id="UP000237347">
    <property type="component" value="Unassembled WGS sequence"/>
</dbReference>
<evidence type="ECO:0000256" key="3">
    <source>
        <dbReference type="ARBA" id="ARBA00023242"/>
    </source>
</evidence>
<dbReference type="EMBL" id="PKMF04000101">
    <property type="protein sequence ID" value="KAK7850397.1"/>
    <property type="molecule type" value="Genomic_DNA"/>
</dbReference>